<keyword evidence="3 5" id="KW-0067">ATP-binding</keyword>
<sequence length="280" mass="31370">MTILEADHIQKRFAEKMVLKDISFSIEKPEIFGLLGPSGSGKTTLIRILLGLLKKDGGSSYVLGNDSGQLSDDTYAQIGMMLDEAGLYDRLSCIDNLDIYRRLYQLPYNVIEPALRRVSLYDSRQKAVIKLSKGMKQRLSFARALLHEPRVLFLDEPTSGLDPATTSNIHELLFELKEKGVTIFLTTHDMEEATRLCDRVAFLNEGSIIECDTPEAICCKYNTTNQVNITTAQGESIVLDIKRDAEKIMHLMEAGHVKTIHSMEPTLETVFISLTGKELV</sequence>
<comment type="caution">
    <text evidence="5">The sequence shown here is derived from an EMBL/GenBank/DDBJ whole genome shotgun (WGS) entry which is preliminary data.</text>
</comment>
<dbReference type="PROSITE" id="PS00211">
    <property type="entry name" value="ABC_TRANSPORTER_1"/>
    <property type="match status" value="1"/>
</dbReference>
<keyword evidence="2" id="KW-0547">Nucleotide-binding</keyword>
<dbReference type="GO" id="GO:0005524">
    <property type="term" value="F:ATP binding"/>
    <property type="evidence" value="ECO:0007669"/>
    <property type="project" value="UniProtKB-KW"/>
</dbReference>
<evidence type="ECO:0000259" key="4">
    <source>
        <dbReference type="PROSITE" id="PS50893"/>
    </source>
</evidence>
<dbReference type="InterPro" id="IPR017871">
    <property type="entry name" value="ABC_transporter-like_CS"/>
</dbReference>
<dbReference type="EMBL" id="JQIF01000104">
    <property type="protein sequence ID" value="KGJ51664.1"/>
    <property type="molecule type" value="Genomic_DNA"/>
</dbReference>
<dbReference type="PANTHER" id="PTHR42711">
    <property type="entry name" value="ABC TRANSPORTER ATP-BINDING PROTEIN"/>
    <property type="match status" value="1"/>
</dbReference>
<evidence type="ECO:0000256" key="2">
    <source>
        <dbReference type="ARBA" id="ARBA00022741"/>
    </source>
</evidence>
<reference evidence="5 6" key="1">
    <citation type="submission" date="2014-08" db="EMBL/GenBank/DDBJ databases">
        <title>Clostridium innocuum, an unnegligible vancomycin-resistant pathogen causing extra-intestinal infections.</title>
        <authorList>
            <person name="Feng Y."/>
            <person name="Chiu C.-H."/>
        </authorList>
    </citation>
    <scope>NUCLEOTIDE SEQUENCE [LARGE SCALE GENOMIC DNA]</scope>
    <source>
        <strain evidence="5 6">AN88</strain>
    </source>
</reference>
<gene>
    <name evidence="5" type="ORF">CIAN88_19425</name>
</gene>
<evidence type="ECO:0000313" key="5">
    <source>
        <dbReference type="EMBL" id="KGJ51664.1"/>
    </source>
</evidence>
<dbReference type="InterPro" id="IPR003439">
    <property type="entry name" value="ABC_transporter-like_ATP-bd"/>
</dbReference>
<evidence type="ECO:0000313" key="6">
    <source>
        <dbReference type="Proteomes" id="UP000030008"/>
    </source>
</evidence>
<dbReference type="RefSeq" id="WP_044907540.1">
    <property type="nucleotide sequence ID" value="NZ_JAQCQO010000013.1"/>
</dbReference>
<evidence type="ECO:0000256" key="3">
    <source>
        <dbReference type="ARBA" id="ARBA00022840"/>
    </source>
</evidence>
<dbReference type="AlphaFoldDB" id="A0A099I0Z1"/>
<dbReference type="CDD" id="cd03230">
    <property type="entry name" value="ABC_DR_subfamily_A"/>
    <property type="match status" value="1"/>
</dbReference>
<dbReference type="GO" id="GO:0016887">
    <property type="term" value="F:ATP hydrolysis activity"/>
    <property type="evidence" value="ECO:0007669"/>
    <property type="project" value="InterPro"/>
</dbReference>
<keyword evidence="1" id="KW-0813">Transport</keyword>
<dbReference type="Proteomes" id="UP000030008">
    <property type="component" value="Unassembled WGS sequence"/>
</dbReference>
<organism evidence="5 6">
    <name type="scientific">Clostridium innocuum</name>
    <dbReference type="NCBI Taxonomy" id="1522"/>
    <lineage>
        <taxon>Bacteria</taxon>
        <taxon>Bacillati</taxon>
        <taxon>Bacillota</taxon>
        <taxon>Clostridia</taxon>
        <taxon>Eubacteriales</taxon>
        <taxon>Clostridiaceae</taxon>
        <taxon>Clostridium</taxon>
    </lineage>
</organism>
<dbReference type="Gene3D" id="3.40.50.300">
    <property type="entry name" value="P-loop containing nucleotide triphosphate hydrolases"/>
    <property type="match status" value="1"/>
</dbReference>
<dbReference type="InterPro" id="IPR050763">
    <property type="entry name" value="ABC_transporter_ATP-binding"/>
</dbReference>
<protein>
    <submittedName>
        <fullName evidence="5">ABC transporter ATP-binding protein</fullName>
    </submittedName>
</protein>
<accession>A0A099I0Z1</accession>
<dbReference type="Pfam" id="PF00005">
    <property type="entry name" value="ABC_tran"/>
    <property type="match status" value="1"/>
</dbReference>
<dbReference type="SMART" id="SM00382">
    <property type="entry name" value="AAA"/>
    <property type="match status" value="1"/>
</dbReference>
<evidence type="ECO:0000256" key="1">
    <source>
        <dbReference type="ARBA" id="ARBA00022448"/>
    </source>
</evidence>
<dbReference type="PANTHER" id="PTHR42711:SF13">
    <property type="entry name" value="ABC TRANSPORTER, ATP-BINDING PROTEIN"/>
    <property type="match status" value="1"/>
</dbReference>
<proteinExistence type="predicted"/>
<dbReference type="InterPro" id="IPR003593">
    <property type="entry name" value="AAA+_ATPase"/>
</dbReference>
<feature type="domain" description="ABC transporter" evidence="4">
    <location>
        <begin position="4"/>
        <end position="230"/>
    </location>
</feature>
<dbReference type="PROSITE" id="PS50893">
    <property type="entry name" value="ABC_TRANSPORTER_2"/>
    <property type="match status" value="1"/>
</dbReference>
<name>A0A099I0Z1_CLOIN</name>
<dbReference type="SUPFAM" id="SSF52540">
    <property type="entry name" value="P-loop containing nucleoside triphosphate hydrolases"/>
    <property type="match status" value="1"/>
</dbReference>
<dbReference type="InterPro" id="IPR027417">
    <property type="entry name" value="P-loop_NTPase"/>
</dbReference>